<keyword evidence="2" id="KW-1185">Reference proteome</keyword>
<sequence>MDAVMNALCWVLCSSLISVEQRLKQACGLLILAVYSPLPRNDLEFSNHHGVNSHNSIFLHLSYVMWHDLFPILISKVSIATMVAKHSRHFLIFSYAT</sequence>
<reference evidence="1 2" key="1">
    <citation type="journal article" date="2017" name="Nature">
        <title>The Apostasia genome and the evolution of orchids.</title>
        <authorList>
            <person name="Zhang G.Q."/>
            <person name="Liu K.W."/>
            <person name="Li Z."/>
            <person name="Lohaus R."/>
            <person name="Hsiao Y.Y."/>
            <person name="Niu S.C."/>
            <person name="Wang J.Y."/>
            <person name="Lin Y.C."/>
            <person name="Xu Q."/>
            <person name="Chen L.J."/>
            <person name="Yoshida K."/>
            <person name="Fujiwara S."/>
            <person name="Wang Z.W."/>
            <person name="Zhang Y.Q."/>
            <person name="Mitsuda N."/>
            <person name="Wang M."/>
            <person name="Liu G.H."/>
            <person name="Pecoraro L."/>
            <person name="Huang H.X."/>
            <person name="Xiao X.J."/>
            <person name="Lin M."/>
            <person name="Wu X.Y."/>
            <person name="Wu W.L."/>
            <person name="Chen Y.Y."/>
            <person name="Chang S.B."/>
            <person name="Sakamoto S."/>
            <person name="Ohme-Takagi M."/>
            <person name="Yagi M."/>
            <person name="Zeng S.J."/>
            <person name="Shen C.Y."/>
            <person name="Yeh C.M."/>
            <person name="Luo Y.B."/>
            <person name="Tsai W.C."/>
            <person name="Van de Peer Y."/>
            <person name="Liu Z.J."/>
        </authorList>
    </citation>
    <scope>NUCLEOTIDE SEQUENCE [LARGE SCALE GENOMIC DNA]</scope>
    <source>
        <strain evidence="2">cv. Shenzhen</strain>
        <tissue evidence="1">Stem</tissue>
    </source>
</reference>
<protein>
    <submittedName>
        <fullName evidence="1">Uncharacterized protein</fullName>
    </submittedName>
</protein>
<dbReference type="EMBL" id="KZ451950">
    <property type="protein sequence ID" value="PKA58916.1"/>
    <property type="molecule type" value="Genomic_DNA"/>
</dbReference>
<proteinExistence type="predicted"/>
<dbReference type="AlphaFoldDB" id="A0A2I0ATS6"/>
<evidence type="ECO:0000313" key="1">
    <source>
        <dbReference type="EMBL" id="PKA58916.1"/>
    </source>
</evidence>
<organism evidence="1 2">
    <name type="scientific">Apostasia shenzhenica</name>
    <dbReference type="NCBI Taxonomy" id="1088818"/>
    <lineage>
        <taxon>Eukaryota</taxon>
        <taxon>Viridiplantae</taxon>
        <taxon>Streptophyta</taxon>
        <taxon>Embryophyta</taxon>
        <taxon>Tracheophyta</taxon>
        <taxon>Spermatophyta</taxon>
        <taxon>Magnoliopsida</taxon>
        <taxon>Liliopsida</taxon>
        <taxon>Asparagales</taxon>
        <taxon>Orchidaceae</taxon>
        <taxon>Apostasioideae</taxon>
        <taxon>Apostasia</taxon>
    </lineage>
</organism>
<name>A0A2I0ATS6_9ASPA</name>
<gene>
    <name evidence="1" type="ORF">AXF42_Ash001009</name>
</gene>
<accession>A0A2I0ATS6</accession>
<evidence type="ECO:0000313" key="2">
    <source>
        <dbReference type="Proteomes" id="UP000236161"/>
    </source>
</evidence>
<dbReference type="Proteomes" id="UP000236161">
    <property type="component" value="Unassembled WGS sequence"/>
</dbReference>